<name>A0A8B7PJB7_HYAAZ</name>
<dbReference type="GO" id="GO:0005737">
    <property type="term" value="C:cytoplasm"/>
    <property type="evidence" value="ECO:0007669"/>
    <property type="project" value="UniProtKB-SubCell"/>
</dbReference>
<dbReference type="GO" id="GO:0034657">
    <property type="term" value="C:GID complex"/>
    <property type="evidence" value="ECO:0007669"/>
    <property type="project" value="TreeGrafter"/>
</dbReference>
<dbReference type="PANTHER" id="PTHR15651">
    <property type="entry name" value="ARMADILLO REPEAT-CONTAINING PROTEIN 8"/>
    <property type="match status" value="1"/>
</dbReference>
<dbReference type="GO" id="GO:0043161">
    <property type="term" value="P:proteasome-mediated ubiquitin-dependent protein catabolic process"/>
    <property type="evidence" value="ECO:0007669"/>
    <property type="project" value="TreeGrafter"/>
</dbReference>
<accession>A0A8B7PJB7</accession>
<dbReference type="OrthoDB" id="5559898at2759"/>
<keyword evidence="8" id="KW-1185">Reference proteome</keyword>
<evidence type="ECO:0000256" key="6">
    <source>
        <dbReference type="ARBA" id="ARBA00023242"/>
    </source>
</evidence>
<dbReference type="InterPro" id="IPR016024">
    <property type="entry name" value="ARM-type_fold"/>
</dbReference>
<organism evidence="8 9">
    <name type="scientific">Hyalella azteca</name>
    <name type="common">Amphipod</name>
    <dbReference type="NCBI Taxonomy" id="294128"/>
    <lineage>
        <taxon>Eukaryota</taxon>
        <taxon>Metazoa</taxon>
        <taxon>Ecdysozoa</taxon>
        <taxon>Arthropoda</taxon>
        <taxon>Crustacea</taxon>
        <taxon>Multicrustacea</taxon>
        <taxon>Malacostraca</taxon>
        <taxon>Eumalacostraca</taxon>
        <taxon>Peracarida</taxon>
        <taxon>Amphipoda</taxon>
        <taxon>Senticaudata</taxon>
        <taxon>Talitrida</taxon>
        <taxon>Talitroidea</taxon>
        <taxon>Hyalellidae</taxon>
        <taxon>Hyalella</taxon>
    </lineage>
</organism>
<dbReference type="PANTHER" id="PTHR15651:SF7">
    <property type="entry name" value="ARMADILLO REPEAT-CONTAINING PROTEIN 8"/>
    <property type="match status" value="1"/>
</dbReference>
<evidence type="ECO:0000256" key="4">
    <source>
        <dbReference type="ARBA" id="ARBA00022490"/>
    </source>
</evidence>
<dbReference type="RefSeq" id="XP_018026085.1">
    <property type="nucleotide sequence ID" value="XM_018170596.1"/>
</dbReference>
<dbReference type="SMART" id="SM00185">
    <property type="entry name" value="ARM"/>
    <property type="match status" value="6"/>
</dbReference>
<comment type="subcellular location">
    <subcellularLocation>
        <location evidence="2">Cytoplasm</location>
    </subcellularLocation>
    <subcellularLocation>
        <location evidence="1">Nucleus</location>
    </subcellularLocation>
</comment>
<dbReference type="SUPFAM" id="SSF48371">
    <property type="entry name" value="ARM repeat"/>
    <property type="match status" value="1"/>
</dbReference>
<dbReference type="KEGG" id="hazt:108681552"/>
<evidence type="ECO:0000256" key="2">
    <source>
        <dbReference type="ARBA" id="ARBA00004496"/>
    </source>
</evidence>
<evidence type="ECO:0000256" key="5">
    <source>
        <dbReference type="ARBA" id="ARBA00022737"/>
    </source>
</evidence>
<feature type="region of interest" description="Disordered" evidence="7">
    <location>
        <begin position="421"/>
        <end position="449"/>
    </location>
</feature>
<dbReference type="Proteomes" id="UP000694843">
    <property type="component" value="Unplaced"/>
</dbReference>
<sequence length="449" mass="49193">VRLCASDRPTWLRVEAARQLAHLTEFSHDLQSTAAITDHLVTTLKEFLSHVPQEDESLPKPEYLSPSSCGQFDEPELYSDLMCEAALLVYASLAANNEAVRQKIVKGHGLIECINEKLESGSPALKLAAARCLHSLTRSVYTLRTTFQDNPVWKFLVAILQDLTADDELKVSALCAITNLALEFSLCKEHLMNSGIIGILANFTRSDNYDLKFNALWGLMNVSFQADLSVKEKILQHLSVDAMFNLVSTNDKELICKTLGLLRNLLSPKQDIDTIMRTNSNAVLQIVIWLLEGDLTPDVKEQALCVLANIANGEQSKEVLIGNDDILKKLFNYMRLQTPALQMAATMCVGNLADTADPNPLDRQLRLREARIEKALEGLLSTNHASLFDKVKYALDMFKFIGAASSTVTMATMATITTSTASVGSSASNGSSSASSTPGPNWRSADQGP</sequence>
<dbReference type="Gene3D" id="1.25.10.10">
    <property type="entry name" value="Leucine-rich Repeat Variant"/>
    <property type="match status" value="1"/>
</dbReference>
<dbReference type="InterPro" id="IPR038739">
    <property type="entry name" value="ARMC8/Vid28"/>
</dbReference>
<reference evidence="9" key="1">
    <citation type="submission" date="2025-08" db="UniProtKB">
        <authorList>
            <consortium name="RefSeq"/>
        </authorList>
    </citation>
    <scope>IDENTIFICATION</scope>
    <source>
        <tissue evidence="9">Whole organism</tissue>
    </source>
</reference>
<dbReference type="AlphaFoldDB" id="A0A8B7PJB7"/>
<dbReference type="GO" id="GO:0005634">
    <property type="term" value="C:nucleus"/>
    <property type="evidence" value="ECO:0007669"/>
    <property type="project" value="UniProtKB-SubCell"/>
</dbReference>
<dbReference type="OMA" id="LTSAKXT"/>
<feature type="non-terminal residue" evidence="9">
    <location>
        <position position="1"/>
    </location>
</feature>
<evidence type="ECO:0000256" key="1">
    <source>
        <dbReference type="ARBA" id="ARBA00004123"/>
    </source>
</evidence>
<evidence type="ECO:0000256" key="7">
    <source>
        <dbReference type="SAM" id="MobiDB-lite"/>
    </source>
</evidence>
<proteinExistence type="predicted"/>
<keyword evidence="6" id="KW-0539">Nucleus</keyword>
<gene>
    <name evidence="9" type="primary">LOC108681552</name>
</gene>
<keyword evidence="5" id="KW-0677">Repeat</keyword>
<dbReference type="InterPro" id="IPR011989">
    <property type="entry name" value="ARM-like"/>
</dbReference>
<evidence type="ECO:0000256" key="3">
    <source>
        <dbReference type="ARBA" id="ARBA00013746"/>
    </source>
</evidence>
<evidence type="ECO:0000313" key="8">
    <source>
        <dbReference type="Proteomes" id="UP000694843"/>
    </source>
</evidence>
<protein>
    <recommendedName>
        <fullName evidence="3">Armadillo repeat-containing protein 8</fullName>
    </recommendedName>
</protein>
<keyword evidence="4" id="KW-0963">Cytoplasm</keyword>
<evidence type="ECO:0000313" key="9">
    <source>
        <dbReference type="RefSeq" id="XP_018026085.1"/>
    </source>
</evidence>
<dbReference type="InterPro" id="IPR000225">
    <property type="entry name" value="Armadillo"/>
</dbReference>
<dbReference type="GeneID" id="108681552"/>
<feature type="compositionally biased region" description="Low complexity" evidence="7">
    <location>
        <begin position="421"/>
        <end position="437"/>
    </location>
</feature>